<feature type="region of interest" description="Disordered" evidence="1">
    <location>
        <begin position="1"/>
        <end position="91"/>
    </location>
</feature>
<dbReference type="WBParaSite" id="PSAMB.scaffold4849size13350.g25352.t1">
    <property type="protein sequence ID" value="PSAMB.scaffold4849size13350.g25352.t1"/>
    <property type="gene ID" value="PSAMB.scaffold4849size13350.g25352"/>
</dbReference>
<evidence type="ECO:0000313" key="2">
    <source>
        <dbReference type="Proteomes" id="UP000887566"/>
    </source>
</evidence>
<organism evidence="2 3">
    <name type="scientific">Plectus sambesii</name>
    <dbReference type="NCBI Taxonomy" id="2011161"/>
    <lineage>
        <taxon>Eukaryota</taxon>
        <taxon>Metazoa</taxon>
        <taxon>Ecdysozoa</taxon>
        <taxon>Nematoda</taxon>
        <taxon>Chromadorea</taxon>
        <taxon>Plectida</taxon>
        <taxon>Plectina</taxon>
        <taxon>Plectoidea</taxon>
        <taxon>Plectidae</taxon>
        <taxon>Plectus</taxon>
    </lineage>
</organism>
<name>A0A914WPY7_9BILA</name>
<sequence>MRPDERVTEFIDDGGSSRSGGLPRSPSHQSSSSSSTAPGVPMALMSQSMTLPHGSSLRRENKPHPLMMTGKLNGMSVTMSSSSPKLNNRESELNTHRHLNGLSGETGKSIASPKLHQPFAMSEMLVEPVDDEVSFFAAESLVMRTF</sequence>
<feature type="compositionally biased region" description="Polar residues" evidence="1">
    <location>
        <begin position="75"/>
        <end position="86"/>
    </location>
</feature>
<accession>A0A914WPY7</accession>
<reference evidence="3" key="1">
    <citation type="submission" date="2022-11" db="UniProtKB">
        <authorList>
            <consortium name="WormBaseParasite"/>
        </authorList>
    </citation>
    <scope>IDENTIFICATION</scope>
</reference>
<keyword evidence="2" id="KW-1185">Reference proteome</keyword>
<evidence type="ECO:0000313" key="3">
    <source>
        <dbReference type="WBParaSite" id="PSAMB.scaffold4849size13350.g25352.t1"/>
    </source>
</evidence>
<dbReference type="Proteomes" id="UP000887566">
    <property type="component" value="Unplaced"/>
</dbReference>
<proteinExistence type="predicted"/>
<feature type="compositionally biased region" description="Low complexity" evidence="1">
    <location>
        <begin position="14"/>
        <end position="35"/>
    </location>
</feature>
<protein>
    <submittedName>
        <fullName evidence="3">Uncharacterized protein</fullName>
    </submittedName>
</protein>
<dbReference type="AlphaFoldDB" id="A0A914WPY7"/>
<evidence type="ECO:0000256" key="1">
    <source>
        <dbReference type="SAM" id="MobiDB-lite"/>
    </source>
</evidence>